<protein>
    <submittedName>
        <fullName evidence="1">Uncharacterized protein</fullName>
    </submittedName>
</protein>
<gene>
    <name evidence="1" type="ORF">AAE3_LOCUS13162</name>
</gene>
<proteinExistence type="predicted"/>
<accession>A0A8S0VUW4</accession>
<sequence>MSAQQPAANTHIMDYGAVIDPTIDKNPEHWTIERDPPPDIAVITFTNESIGFCSYDPPKGFSPEEILRFRGASDCLTLDRITELIKERNEKGTLELRGDDRFK</sequence>
<evidence type="ECO:0000313" key="1">
    <source>
        <dbReference type="EMBL" id="CAA7270999.1"/>
    </source>
</evidence>
<dbReference type="AlphaFoldDB" id="A0A8S0VUW4"/>
<comment type="caution">
    <text evidence="1">The sequence shown here is derived from an EMBL/GenBank/DDBJ whole genome shotgun (WGS) entry which is preliminary data.</text>
</comment>
<organism evidence="1 2">
    <name type="scientific">Cyclocybe aegerita</name>
    <name type="common">Black poplar mushroom</name>
    <name type="synonym">Agrocybe aegerita</name>
    <dbReference type="NCBI Taxonomy" id="1973307"/>
    <lineage>
        <taxon>Eukaryota</taxon>
        <taxon>Fungi</taxon>
        <taxon>Dikarya</taxon>
        <taxon>Basidiomycota</taxon>
        <taxon>Agaricomycotina</taxon>
        <taxon>Agaricomycetes</taxon>
        <taxon>Agaricomycetidae</taxon>
        <taxon>Agaricales</taxon>
        <taxon>Agaricineae</taxon>
        <taxon>Bolbitiaceae</taxon>
        <taxon>Cyclocybe</taxon>
    </lineage>
</organism>
<evidence type="ECO:0000313" key="2">
    <source>
        <dbReference type="Proteomes" id="UP000467700"/>
    </source>
</evidence>
<dbReference type="EMBL" id="CACVBS010000101">
    <property type="protein sequence ID" value="CAA7270999.1"/>
    <property type="molecule type" value="Genomic_DNA"/>
</dbReference>
<dbReference type="Proteomes" id="UP000467700">
    <property type="component" value="Unassembled WGS sequence"/>
</dbReference>
<keyword evidence="2" id="KW-1185">Reference proteome</keyword>
<dbReference type="OrthoDB" id="2986439at2759"/>
<reference evidence="1 2" key="1">
    <citation type="submission" date="2020-01" db="EMBL/GenBank/DDBJ databases">
        <authorList>
            <person name="Gupta K D."/>
        </authorList>
    </citation>
    <scope>NUCLEOTIDE SEQUENCE [LARGE SCALE GENOMIC DNA]</scope>
</reference>
<name>A0A8S0VUW4_CYCAE</name>